<evidence type="ECO:0000259" key="1">
    <source>
        <dbReference type="Pfam" id="PF09037"/>
    </source>
</evidence>
<protein>
    <recommendedName>
        <fullName evidence="1">Sulphotransferase Stf0 domain-containing protein</fullName>
    </recommendedName>
</protein>
<accession>A0A540V9H1</accession>
<reference evidence="2 3" key="1">
    <citation type="submission" date="2019-06" db="EMBL/GenBank/DDBJ databases">
        <title>Genome sequence of Litorilinea aerophila BAA-2444.</title>
        <authorList>
            <person name="Maclea K.S."/>
            <person name="Maurais E.G."/>
            <person name="Iannazzi L.C."/>
        </authorList>
    </citation>
    <scope>NUCLEOTIDE SEQUENCE [LARGE SCALE GENOMIC DNA]</scope>
    <source>
        <strain evidence="2 3">ATCC BAA-2444</strain>
    </source>
</reference>
<dbReference type="InterPro" id="IPR024628">
    <property type="entry name" value="Sulfotransferase_Stf0_dom"/>
</dbReference>
<dbReference type="SUPFAM" id="SSF52540">
    <property type="entry name" value="P-loop containing nucleoside triphosphate hydrolases"/>
    <property type="match status" value="1"/>
</dbReference>
<dbReference type="RefSeq" id="WP_141612198.1">
    <property type="nucleotide sequence ID" value="NZ_VIGC02000040.1"/>
</dbReference>
<dbReference type="InParanoid" id="A0A540V9H1"/>
<evidence type="ECO:0000313" key="2">
    <source>
        <dbReference type="EMBL" id="TQE93417.1"/>
    </source>
</evidence>
<dbReference type="OrthoDB" id="583349at2"/>
<sequence>MDAPDTKVGVGTKYVVFTTNRSGSTWMMSTLSRIPGVTAQGELFLPRPRARARRWDSDFARPRFIEVCQTRRSVRPFAVFAYLNDLYRTPGTVGFKLMYAQLGRYPEILAYLIRHRVRVVHLVRRNHLDVLISYAVKAKLGQAHLLAGESAPRELCVELDTDGLISRLEWLQRKQDLARALLKWSRLPHLEVAYEDLLADHSHFCAVFQFLSLDVDGKHLPDSTLVKIRQGGHRDVIQNYEQVRQTLAGSRFAGLLQ</sequence>
<dbReference type="AlphaFoldDB" id="A0A540V9H1"/>
<dbReference type="Gene3D" id="3.40.50.300">
    <property type="entry name" value="P-loop containing nucleotide triphosphate hydrolases"/>
    <property type="match status" value="1"/>
</dbReference>
<gene>
    <name evidence="2" type="ORF">FKZ61_21350</name>
</gene>
<organism evidence="2 3">
    <name type="scientific">Litorilinea aerophila</name>
    <dbReference type="NCBI Taxonomy" id="1204385"/>
    <lineage>
        <taxon>Bacteria</taxon>
        <taxon>Bacillati</taxon>
        <taxon>Chloroflexota</taxon>
        <taxon>Caldilineae</taxon>
        <taxon>Caldilineales</taxon>
        <taxon>Caldilineaceae</taxon>
        <taxon>Litorilinea</taxon>
    </lineage>
</organism>
<dbReference type="InterPro" id="IPR027417">
    <property type="entry name" value="P-loop_NTPase"/>
</dbReference>
<dbReference type="Proteomes" id="UP000317371">
    <property type="component" value="Unassembled WGS sequence"/>
</dbReference>
<dbReference type="Pfam" id="PF09037">
    <property type="entry name" value="Sulphotransf"/>
    <property type="match status" value="1"/>
</dbReference>
<comment type="caution">
    <text evidence="2">The sequence shown here is derived from an EMBL/GenBank/DDBJ whole genome shotgun (WGS) entry which is preliminary data.</text>
</comment>
<name>A0A540V9H1_9CHLR</name>
<dbReference type="PANTHER" id="PTHR32175">
    <property type="entry name" value="PROTEIN, PUTATIVE, EXPRESSED-RELATED"/>
    <property type="match status" value="1"/>
</dbReference>
<dbReference type="PANTHER" id="PTHR32175:SF26">
    <property type="entry name" value="PROTEIN, PUTATIVE, EXPRESSED-RELATED"/>
    <property type="match status" value="1"/>
</dbReference>
<feature type="domain" description="Sulphotransferase Stf0" evidence="1">
    <location>
        <begin position="14"/>
        <end position="229"/>
    </location>
</feature>
<proteinExistence type="predicted"/>
<evidence type="ECO:0000313" key="3">
    <source>
        <dbReference type="Proteomes" id="UP000317371"/>
    </source>
</evidence>
<dbReference type="EMBL" id="VIGC01000040">
    <property type="protein sequence ID" value="TQE93417.1"/>
    <property type="molecule type" value="Genomic_DNA"/>
</dbReference>
<dbReference type="InterPro" id="IPR052796">
    <property type="entry name" value="Nod_factor_sulfotransferase"/>
</dbReference>
<keyword evidence="3" id="KW-1185">Reference proteome</keyword>